<evidence type="ECO:0000256" key="2">
    <source>
        <dbReference type="PROSITE-ProRule" id="PRU00267"/>
    </source>
</evidence>
<feature type="compositionally biased region" description="Polar residues" evidence="3">
    <location>
        <begin position="16"/>
        <end position="31"/>
    </location>
</feature>
<dbReference type="InterPro" id="IPR009071">
    <property type="entry name" value="HMG_box_dom"/>
</dbReference>
<feature type="compositionally biased region" description="Low complexity" evidence="3">
    <location>
        <begin position="182"/>
        <end position="199"/>
    </location>
</feature>
<dbReference type="CDD" id="cd22004">
    <property type="entry name" value="HMG-box_SOX"/>
    <property type="match status" value="1"/>
</dbReference>
<dbReference type="InterPro" id="IPR050140">
    <property type="entry name" value="SRY-related_HMG-box_TF-like"/>
</dbReference>
<dbReference type="PANTHER" id="PTHR10270">
    <property type="entry name" value="SOX TRANSCRIPTION FACTOR"/>
    <property type="match status" value="1"/>
</dbReference>
<dbReference type="EMBL" id="JX171156">
    <property type="protein sequence ID" value="AFO66692.1"/>
    <property type="molecule type" value="mRNA"/>
</dbReference>
<dbReference type="AlphaFoldDB" id="I7C4C1"/>
<dbReference type="GO" id="GO:0001228">
    <property type="term" value="F:DNA-binding transcription activator activity, RNA polymerase II-specific"/>
    <property type="evidence" value="ECO:0007669"/>
    <property type="project" value="TreeGrafter"/>
</dbReference>
<dbReference type="Gene3D" id="1.10.30.10">
    <property type="entry name" value="High mobility group box domain"/>
    <property type="match status" value="1"/>
</dbReference>
<dbReference type="GO" id="GO:0000122">
    <property type="term" value="P:negative regulation of transcription by RNA polymerase II"/>
    <property type="evidence" value="ECO:0007669"/>
    <property type="project" value="TreeGrafter"/>
</dbReference>
<feature type="compositionally biased region" description="Basic residues" evidence="3">
    <location>
        <begin position="159"/>
        <end position="170"/>
    </location>
</feature>
<keyword evidence="2" id="KW-0539">Nucleus</keyword>
<organism evidence="5">
    <name type="scientific">Leucosolenia complicata</name>
    <dbReference type="NCBI Taxonomy" id="433461"/>
    <lineage>
        <taxon>Eukaryota</taxon>
        <taxon>Metazoa</taxon>
        <taxon>Porifera</taxon>
        <taxon>Calcarea</taxon>
        <taxon>Calcaronea</taxon>
        <taxon>Leucosolenida</taxon>
        <taxon>Leucosoleniidae</taxon>
        <taxon>Leucosolenia</taxon>
    </lineage>
</organism>
<feature type="compositionally biased region" description="Pro residues" evidence="3">
    <location>
        <begin position="1"/>
        <end position="15"/>
    </location>
</feature>
<evidence type="ECO:0000313" key="5">
    <source>
        <dbReference type="EMBL" id="AFO66692.1"/>
    </source>
</evidence>
<feature type="domain" description="HMG box" evidence="4">
    <location>
        <begin position="48"/>
        <end position="116"/>
    </location>
</feature>
<dbReference type="GO" id="GO:0005634">
    <property type="term" value="C:nucleus"/>
    <property type="evidence" value="ECO:0007669"/>
    <property type="project" value="UniProtKB-UniRule"/>
</dbReference>
<evidence type="ECO:0000256" key="1">
    <source>
        <dbReference type="ARBA" id="ARBA00023125"/>
    </source>
</evidence>
<dbReference type="InterPro" id="IPR036910">
    <property type="entry name" value="HMG_box_dom_sf"/>
</dbReference>
<dbReference type="GO" id="GO:0030154">
    <property type="term" value="P:cell differentiation"/>
    <property type="evidence" value="ECO:0007669"/>
    <property type="project" value="TreeGrafter"/>
</dbReference>
<dbReference type="SUPFAM" id="SSF47095">
    <property type="entry name" value="HMG-box"/>
    <property type="match status" value="1"/>
</dbReference>
<feature type="region of interest" description="Disordered" evidence="3">
    <location>
        <begin position="1"/>
        <end position="46"/>
    </location>
</feature>
<protein>
    <submittedName>
        <fullName evidence="5">SoxF</fullName>
    </submittedName>
</protein>
<dbReference type="PROSITE" id="PS50118">
    <property type="entry name" value="HMG_BOX_2"/>
    <property type="match status" value="1"/>
</dbReference>
<evidence type="ECO:0000256" key="3">
    <source>
        <dbReference type="SAM" id="MobiDB-lite"/>
    </source>
</evidence>
<sequence length="399" mass="43668">MAPPERSPSVSPPLSPTFSEGSDLILQSSEPPATVAGDSSKKSIASRIKRPMNPFMVWAQQERPHLSAANPGIHNAELSRLLGQHWNRLSELQKLPFRLEAEKLAERHRLDHPEYKYRPRKKDPQARRVRGRRIKQEEISRVFKSLSQDEITQYVGLASKKRERPPRRKIKMEPIEVEGESSSDSTISRSNNTNSASSALGCTSQQAVRLLTANSSSQSTSCAVTNSVGSTSRSVAIPDPRPLDTLTLRAAKTDCHLCPRSANGGGCTTPPLTPPRIKSEPLRSRPTARADLPLTGDLPILDQIDVLLNGPGALPLGQDPLPLGLFSETILDSSSDFPQISNFPALSPLEETWLEDFCSSCEPTPMCSPPWTPISGEDQLFSSFAGDSAMPSTFDCWSL</sequence>
<keyword evidence="1 2" id="KW-0238">DNA-binding</keyword>
<dbReference type="PANTHER" id="PTHR10270:SF323">
    <property type="entry name" value="TRANSCRIPTION FACTOR SOX-14-RELATED"/>
    <property type="match status" value="1"/>
</dbReference>
<dbReference type="SMART" id="SM00398">
    <property type="entry name" value="HMG"/>
    <property type="match status" value="1"/>
</dbReference>
<feature type="DNA-binding region" description="HMG box" evidence="2">
    <location>
        <begin position="48"/>
        <end position="116"/>
    </location>
</feature>
<feature type="region of interest" description="Disordered" evidence="3">
    <location>
        <begin position="266"/>
        <end position="285"/>
    </location>
</feature>
<feature type="region of interest" description="Disordered" evidence="3">
    <location>
        <begin position="158"/>
        <end position="199"/>
    </location>
</feature>
<reference evidence="5" key="1">
    <citation type="journal article" date="2012" name="Evodevo">
        <title>Genome-wide analysis of the sox family in the calcareous sponge Sycon ciliatum: multiple genes with unique expression patterns.</title>
        <authorList>
            <person name="Fortunato S."/>
            <person name="Adamski M."/>
            <person name="Bergum B."/>
            <person name="Guder C."/>
            <person name="Jordal S."/>
            <person name="Leininger S."/>
            <person name="Zwafink C."/>
            <person name="Rapp H.T."/>
            <person name="Adamska M."/>
        </authorList>
    </citation>
    <scope>NUCLEOTIDE SEQUENCE</scope>
</reference>
<accession>I7C4C1</accession>
<dbReference type="Pfam" id="PF00505">
    <property type="entry name" value="HMG_box"/>
    <property type="match status" value="1"/>
</dbReference>
<name>I7C4C1_9METZ</name>
<proteinExistence type="evidence at transcript level"/>
<dbReference type="GO" id="GO:0000978">
    <property type="term" value="F:RNA polymerase II cis-regulatory region sequence-specific DNA binding"/>
    <property type="evidence" value="ECO:0007669"/>
    <property type="project" value="TreeGrafter"/>
</dbReference>
<evidence type="ECO:0000259" key="4">
    <source>
        <dbReference type="PROSITE" id="PS50118"/>
    </source>
</evidence>